<evidence type="ECO:0000313" key="2">
    <source>
        <dbReference type="EMBL" id="KYO37468.1"/>
    </source>
</evidence>
<proteinExistence type="predicted"/>
<keyword evidence="3" id="KW-1185">Reference proteome</keyword>
<name>A0A151NL03_ALLMI</name>
<evidence type="ECO:0000256" key="1">
    <source>
        <dbReference type="SAM" id="MobiDB-lite"/>
    </source>
</evidence>
<evidence type="ECO:0000313" key="3">
    <source>
        <dbReference type="Proteomes" id="UP000050525"/>
    </source>
</evidence>
<feature type="region of interest" description="Disordered" evidence="1">
    <location>
        <begin position="39"/>
        <end position="68"/>
    </location>
</feature>
<dbReference type="Proteomes" id="UP000050525">
    <property type="component" value="Unassembled WGS sequence"/>
</dbReference>
<protein>
    <submittedName>
        <fullName evidence="2">Uncharacterized protein</fullName>
    </submittedName>
</protein>
<dbReference type="EMBL" id="AKHW03002722">
    <property type="protein sequence ID" value="KYO37468.1"/>
    <property type="molecule type" value="Genomic_DNA"/>
</dbReference>
<feature type="compositionally biased region" description="Low complexity" evidence="1">
    <location>
        <begin position="44"/>
        <end position="62"/>
    </location>
</feature>
<accession>A0A151NL03</accession>
<sequence length="197" mass="21851">MMFPHTQNINQLIAAEMVSKTPKQISDKWRLLTLCPEQTTSGGEAESASTVEVESVTLETETQSPVEPPKKIKKFLAQRARQWLKRGQGLSEKVREVLDTWVEGQPGICAWVDSVSLDVLTSFLGVLPGPQRAPSKNGPKESGKPISWMNKCAIKQGTFLQYQYLFGTDRKLLAAIILCQSVISAPSHSRRSSRPTK</sequence>
<organism evidence="2 3">
    <name type="scientific">Alligator mississippiensis</name>
    <name type="common">American alligator</name>
    <dbReference type="NCBI Taxonomy" id="8496"/>
    <lineage>
        <taxon>Eukaryota</taxon>
        <taxon>Metazoa</taxon>
        <taxon>Chordata</taxon>
        <taxon>Craniata</taxon>
        <taxon>Vertebrata</taxon>
        <taxon>Euteleostomi</taxon>
        <taxon>Archelosauria</taxon>
        <taxon>Archosauria</taxon>
        <taxon>Crocodylia</taxon>
        <taxon>Alligatoridae</taxon>
        <taxon>Alligatorinae</taxon>
        <taxon>Alligator</taxon>
    </lineage>
</organism>
<reference evidence="2 3" key="1">
    <citation type="journal article" date="2012" name="Genome Biol.">
        <title>Sequencing three crocodilian genomes to illuminate the evolution of archosaurs and amniotes.</title>
        <authorList>
            <person name="St John J.A."/>
            <person name="Braun E.L."/>
            <person name="Isberg S.R."/>
            <person name="Miles L.G."/>
            <person name="Chong A.Y."/>
            <person name="Gongora J."/>
            <person name="Dalzell P."/>
            <person name="Moran C."/>
            <person name="Bed'hom B."/>
            <person name="Abzhanov A."/>
            <person name="Burgess S.C."/>
            <person name="Cooksey A.M."/>
            <person name="Castoe T.A."/>
            <person name="Crawford N.G."/>
            <person name="Densmore L.D."/>
            <person name="Drew J.C."/>
            <person name="Edwards S.V."/>
            <person name="Faircloth B.C."/>
            <person name="Fujita M.K."/>
            <person name="Greenwold M.J."/>
            <person name="Hoffmann F.G."/>
            <person name="Howard J.M."/>
            <person name="Iguchi T."/>
            <person name="Janes D.E."/>
            <person name="Khan S.Y."/>
            <person name="Kohno S."/>
            <person name="de Koning A.J."/>
            <person name="Lance S.L."/>
            <person name="McCarthy F.M."/>
            <person name="McCormack J.E."/>
            <person name="Merchant M.E."/>
            <person name="Peterson D.G."/>
            <person name="Pollock D.D."/>
            <person name="Pourmand N."/>
            <person name="Raney B.J."/>
            <person name="Roessler K.A."/>
            <person name="Sanford J.R."/>
            <person name="Sawyer R.H."/>
            <person name="Schmidt C.J."/>
            <person name="Triplett E.W."/>
            <person name="Tuberville T.D."/>
            <person name="Venegas-Anaya M."/>
            <person name="Howard J.T."/>
            <person name="Jarvis E.D."/>
            <person name="Guillette L.J.Jr."/>
            <person name="Glenn T.C."/>
            <person name="Green R.E."/>
            <person name="Ray D.A."/>
        </authorList>
    </citation>
    <scope>NUCLEOTIDE SEQUENCE [LARGE SCALE GENOMIC DNA]</scope>
    <source>
        <strain evidence="2">KSC_2009_1</strain>
    </source>
</reference>
<dbReference type="AlphaFoldDB" id="A0A151NL03"/>
<gene>
    <name evidence="2" type="ORF">Y1Q_0017268</name>
</gene>
<comment type="caution">
    <text evidence="2">The sequence shown here is derived from an EMBL/GenBank/DDBJ whole genome shotgun (WGS) entry which is preliminary data.</text>
</comment>